<proteinExistence type="predicted"/>
<protein>
    <submittedName>
        <fullName evidence="1">Uncharacterized protein</fullName>
    </submittedName>
</protein>
<name>A0AC60PC29_IXOPE</name>
<accession>A0AC60PC29</accession>
<gene>
    <name evidence="1" type="ORF">HPB47_005774</name>
</gene>
<dbReference type="EMBL" id="JABSTQ010010865">
    <property type="protein sequence ID" value="KAG0417239.1"/>
    <property type="molecule type" value="Genomic_DNA"/>
</dbReference>
<evidence type="ECO:0000313" key="1">
    <source>
        <dbReference type="EMBL" id="KAG0417239.1"/>
    </source>
</evidence>
<keyword evidence="2" id="KW-1185">Reference proteome</keyword>
<evidence type="ECO:0000313" key="2">
    <source>
        <dbReference type="Proteomes" id="UP000805193"/>
    </source>
</evidence>
<dbReference type="Proteomes" id="UP000805193">
    <property type="component" value="Unassembled WGS sequence"/>
</dbReference>
<organism evidence="1 2">
    <name type="scientific">Ixodes persulcatus</name>
    <name type="common">Taiga tick</name>
    <dbReference type="NCBI Taxonomy" id="34615"/>
    <lineage>
        <taxon>Eukaryota</taxon>
        <taxon>Metazoa</taxon>
        <taxon>Ecdysozoa</taxon>
        <taxon>Arthropoda</taxon>
        <taxon>Chelicerata</taxon>
        <taxon>Arachnida</taxon>
        <taxon>Acari</taxon>
        <taxon>Parasitiformes</taxon>
        <taxon>Ixodida</taxon>
        <taxon>Ixodoidea</taxon>
        <taxon>Ixodidae</taxon>
        <taxon>Ixodinae</taxon>
        <taxon>Ixodes</taxon>
    </lineage>
</organism>
<comment type="caution">
    <text evidence="1">The sequence shown here is derived from an EMBL/GenBank/DDBJ whole genome shotgun (WGS) entry which is preliminary data.</text>
</comment>
<sequence>MDDTRRASYLQTQQNDNGATTGLKTMASPWCGPGLARAGRPRCVPGVTRARPCPAEAYAARPAPGRTRAFGNLYDILPQRDPRTKEWMLVGNKTFLVTLVAGYVYLVKIAGPRFMKGRQPYEGLKPFILLHNLFLVVANAYFAINFLSRSYLGGGYNIVCQGIDFEARDKVTMEYLELCWWSRWVRMADLLDTIFFVLRKKDSHVSFLHVFHHGAVLFGGWYALAYGADGQPALGICINCFVHAVMHSYYFLSLLGPAFRPYLWWKRHLTQLQLLQFGIMFIHGLIPLFIDCGYPRFHVVLGILQLVVITVLFLHFYANAYLRRSGLSNKAQ</sequence>
<reference evidence="1 2" key="1">
    <citation type="journal article" date="2020" name="Cell">
        <title>Large-Scale Comparative Analyses of Tick Genomes Elucidate Their Genetic Diversity and Vector Capacities.</title>
        <authorList>
            <consortium name="Tick Genome and Microbiome Consortium (TIGMIC)"/>
            <person name="Jia N."/>
            <person name="Wang J."/>
            <person name="Shi W."/>
            <person name="Du L."/>
            <person name="Sun Y."/>
            <person name="Zhan W."/>
            <person name="Jiang J.F."/>
            <person name="Wang Q."/>
            <person name="Zhang B."/>
            <person name="Ji P."/>
            <person name="Bell-Sakyi L."/>
            <person name="Cui X.M."/>
            <person name="Yuan T.T."/>
            <person name="Jiang B.G."/>
            <person name="Yang W.F."/>
            <person name="Lam T.T."/>
            <person name="Chang Q.C."/>
            <person name="Ding S.J."/>
            <person name="Wang X.J."/>
            <person name="Zhu J.G."/>
            <person name="Ruan X.D."/>
            <person name="Zhao L."/>
            <person name="Wei J.T."/>
            <person name="Ye R.Z."/>
            <person name="Que T.C."/>
            <person name="Du C.H."/>
            <person name="Zhou Y.H."/>
            <person name="Cheng J.X."/>
            <person name="Dai P.F."/>
            <person name="Guo W.B."/>
            <person name="Han X.H."/>
            <person name="Huang E.J."/>
            <person name="Li L.F."/>
            <person name="Wei W."/>
            <person name="Gao Y.C."/>
            <person name="Liu J.Z."/>
            <person name="Shao H.Z."/>
            <person name="Wang X."/>
            <person name="Wang C.C."/>
            <person name="Yang T.C."/>
            <person name="Huo Q.B."/>
            <person name="Li W."/>
            <person name="Chen H.Y."/>
            <person name="Chen S.E."/>
            <person name="Zhou L.G."/>
            <person name="Ni X.B."/>
            <person name="Tian J.H."/>
            <person name="Sheng Y."/>
            <person name="Liu T."/>
            <person name="Pan Y.S."/>
            <person name="Xia L.Y."/>
            <person name="Li J."/>
            <person name="Zhao F."/>
            <person name="Cao W.C."/>
        </authorList>
    </citation>
    <scope>NUCLEOTIDE SEQUENCE [LARGE SCALE GENOMIC DNA]</scope>
    <source>
        <strain evidence="1">Iper-2018</strain>
    </source>
</reference>